<proteinExistence type="predicted"/>
<evidence type="ECO:0000313" key="3">
    <source>
        <dbReference type="Proteomes" id="UP001066276"/>
    </source>
</evidence>
<sequence length="128" mass="14762">MSGEAWTRLHRCLSAPGGLYSDHYMEAHIASRVKEDAREPARERHVRKMKRRTKTQETRKDQRTARETTKDPNQGKKGEEAEQRRRSGWRRTTRNLEEMVSAKRLLSPATPQEGRGSTKYAPFLGAAI</sequence>
<organism evidence="2 3">
    <name type="scientific">Pleurodeles waltl</name>
    <name type="common">Iberian ribbed newt</name>
    <dbReference type="NCBI Taxonomy" id="8319"/>
    <lineage>
        <taxon>Eukaryota</taxon>
        <taxon>Metazoa</taxon>
        <taxon>Chordata</taxon>
        <taxon>Craniata</taxon>
        <taxon>Vertebrata</taxon>
        <taxon>Euteleostomi</taxon>
        <taxon>Amphibia</taxon>
        <taxon>Batrachia</taxon>
        <taxon>Caudata</taxon>
        <taxon>Salamandroidea</taxon>
        <taxon>Salamandridae</taxon>
        <taxon>Pleurodelinae</taxon>
        <taxon>Pleurodeles</taxon>
    </lineage>
</organism>
<keyword evidence="3" id="KW-1185">Reference proteome</keyword>
<feature type="compositionally biased region" description="Basic and acidic residues" evidence="1">
    <location>
        <begin position="54"/>
        <end position="85"/>
    </location>
</feature>
<feature type="compositionally biased region" description="Basic residues" evidence="1">
    <location>
        <begin position="44"/>
        <end position="53"/>
    </location>
</feature>
<reference evidence="2" key="1">
    <citation type="journal article" date="2022" name="bioRxiv">
        <title>Sequencing and chromosome-scale assembly of the giantPleurodeles waltlgenome.</title>
        <authorList>
            <person name="Brown T."/>
            <person name="Elewa A."/>
            <person name="Iarovenko S."/>
            <person name="Subramanian E."/>
            <person name="Araus A.J."/>
            <person name="Petzold A."/>
            <person name="Susuki M."/>
            <person name="Suzuki K.-i.T."/>
            <person name="Hayashi T."/>
            <person name="Toyoda A."/>
            <person name="Oliveira C."/>
            <person name="Osipova E."/>
            <person name="Leigh N.D."/>
            <person name="Simon A."/>
            <person name="Yun M.H."/>
        </authorList>
    </citation>
    <scope>NUCLEOTIDE SEQUENCE</scope>
    <source>
        <strain evidence="2">20211129_DDA</strain>
        <tissue evidence="2">Liver</tissue>
    </source>
</reference>
<evidence type="ECO:0000256" key="1">
    <source>
        <dbReference type="SAM" id="MobiDB-lite"/>
    </source>
</evidence>
<comment type="caution">
    <text evidence="2">The sequence shown here is derived from an EMBL/GenBank/DDBJ whole genome shotgun (WGS) entry which is preliminary data.</text>
</comment>
<protein>
    <submittedName>
        <fullName evidence="2">Uncharacterized protein</fullName>
    </submittedName>
</protein>
<dbReference type="EMBL" id="JANPWB010000001">
    <property type="protein sequence ID" value="KAJ1213859.1"/>
    <property type="molecule type" value="Genomic_DNA"/>
</dbReference>
<feature type="region of interest" description="Disordered" evidence="1">
    <location>
        <begin position="34"/>
        <end position="128"/>
    </location>
</feature>
<gene>
    <name evidence="2" type="ORF">NDU88_001489</name>
</gene>
<dbReference type="Proteomes" id="UP001066276">
    <property type="component" value="Chromosome 1_1"/>
</dbReference>
<dbReference type="AlphaFoldDB" id="A0AAV7WIG6"/>
<accession>A0AAV7WIG6</accession>
<feature type="compositionally biased region" description="Basic and acidic residues" evidence="1">
    <location>
        <begin position="34"/>
        <end position="43"/>
    </location>
</feature>
<evidence type="ECO:0000313" key="2">
    <source>
        <dbReference type="EMBL" id="KAJ1213859.1"/>
    </source>
</evidence>
<name>A0AAV7WIG6_PLEWA</name>